<comment type="caution">
    <text evidence="1">The sequence shown here is derived from an EMBL/GenBank/DDBJ whole genome shotgun (WGS) entry which is preliminary data.</text>
</comment>
<sequence>MTLGLVTGAIAISTVPVTYAQDYLANPNQLGMAGEMPLTPEIISKVITINEFALNVQMTAQERREFADIMARHWHSDGGQLQQTVSQLLPAYDQLMQLPETTRKIARRSTVLTFLLGLDKNAAENDEISILMLRAYRRVHPPLLQQAPFVSAEVADAFIDAYLFINEIKSGQKAPALSEAARAKTRLGIASDFARMPESQRAQFIEQMGRATNLMLTWPKMESWEKLLARAEVGAPLSPQEQQMAQQIRHRLNGHSMQMAINELNFMAQNQQTIMGSAPYWNPSTQAWEQKGGIVTEFR</sequence>
<dbReference type="EMBL" id="DSRU01000082">
    <property type="protein sequence ID" value="HFM97471.1"/>
    <property type="molecule type" value="Genomic_DNA"/>
</dbReference>
<gene>
    <name evidence="1" type="ORF">ENR64_06825</name>
</gene>
<name>A0A7C3KDP5_9CYAN</name>
<dbReference type="AlphaFoldDB" id="A0A7C3KDP5"/>
<reference evidence="1" key="1">
    <citation type="journal article" date="2020" name="mSystems">
        <title>Genome- and Community-Level Interaction Insights into Carbon Utilization and Element Cycling Functions of Hydrothermarchaeota in Hydrothermal Sediment.</title>
        <authorList>
            <person name="Zhou Z."/>
            <person name="Liu Y."/>
            <person name="Xu W."/>
            <person name="Pan J."/>
            <person name="Luo Z.H."/>
            <person name="Li M."/>
        </authorList>
    </citation>
    <scope>NUCLEOTIDE SEQUENCE [LARGE SCALE GENOMIC DNA]</scope>
    <source>
        <strain evidence="1">SpSt-418</strain>
    </source>
</reference>
<proteinExistence type="predicted"/>
<evidence type="ECO:0000313" key="1">
    <source>
        <dbReference type="EMBL" id="HFM97471.1"/>
    </source>
</evidence>
<organism evidence="1">
    <name type="scientific">Oscillatoriales cyanobacterium SpSt-418</name>
    <dbReference type="NCBI Taxonomy" id="2282169"/>
    <lineage>
        <taxon>Bacteria</taxon>
        <taxon>Bacillati</taxon>
        <taxon>Cyanobacteriota</taxon>
        <taxon>Cyanophyceae</taxon>
        <taxon>Oscillatoriophycideae</taxon>
        <taxon>Oscillatoriales</taxon>
    </lineage>
</organism>
<accession>A0A7C3KDP5</accession>
<protein>
    <submittedName>
        <fullName evidence="1">Uncharacterized protein</fullName>
    </submittedName>
</protein>